<sequence length="442" mass="46694">MPAQSAGRVLVIGELEATRLLCTLLRETGAEVSHLLAPQGREVVATLEGPADAVVIIVHSDVQALRYALLAEHTQPGVRIVTTIFDATVARQLVRVVPNCVATSPADIAVPAIVGALLDDDAVALRETATGPRLVRQVAPSGDLTEAPWQPTHRRWRGTAEQLIPRWYGGSPALMLTGLIGLGLILVTDWILTTLVLHEPVVSSLYESARTIAGVGPADAHTGSGDSWYLVVSSIFMLVTLVLTGTFVAGLVDWLMSARSVGVFGKLAIPRRNHVVVAGLGQVGLRACLSLQRLGVPVVAIERDPDAENLRLARNAGVPVLVGHAEDRATLARVRVEHARALAALGSDELDNIAIAITALAVTPEVRLVLRAGEDPVVAETTSLFRIGHVIDVSAQTAMAAMLHATGRHPTLSFGHSGVVHALIEDGELESRRPVRCTCGAA</sequence>
<dbReference type="GO" id="GO:0006813">
    <property type="term" value="P:potassium ion transport"/>
    <property type="evidence" value="ECO:0007669"/>
    <property type="project" value="InterPro"/>
</dbReference>
<dbReference type="RefSeq" id="WP_188836042.1">
    <property type="nucleotide sequence ID" value="NZ_BMHI01000002.1"/>
</dbReference>
<keyword evidence="1" id="KW-0812">Transmembrane</keyword>
<reference evidence="3" key="1">
    <citation type="journal article" date="2014" name="Int. J. Syst. Evol. Microbiol.">
        <title>Complete genome sequence of Corynebacterium casei LMG S-19264T (=DSM 44701T), isolated from a smear-ripened cheese.</title>
        <authorList>
            <consortium name="US DOE Joint Genome Institute (JGI-PGF)"/>
            <person name="Walter F."/>
            <person name="Albersmeier A."/>
            <person name="Kalinowski J."/>
            <person name="Ruckert C."/>
        </authorList>
    </citation>
    <scope>NUCLEOTIDE SEQUENCE</scope>
    <source>
        <strain evidence="3">CGMCC 1.15085</strain>
    </source>
</reference>
<dbReference type="InterPro" id="IPR036291">
    <property type="entry name" value="NAD(P)-bd_dom_sf"/>
</dbReference>
<dbReference type="AlphaFoldDB" id="A0A916T0Q7"/>
<keyword evidence="1" id="KW-0472">Membrane</keyword>
<comment type="caution">
    <text evidence="3">The sequence shown here is derived from an EMBL/GenBank/DDBJ whole genome shotgun (WGS) entry which is preliminary data.</text>
</comment>
<feature type="domain" description="RCK N-terminal" evidence="2">
    <location>
        <begin position="272"/>
        <end position="391"/>
    </location>
</feature>
<dbReference type="PROSITE" id="PS51201">
    <property type="entry name" value="RCK_N"/>
    <property type="match status" value="1"/>
</dbReference>
<evidence type="ECO:0000313" key="3">
    <source>
        <dbReference type="EMBL" id="GGB23348.1"/>
    </source>
</evidence>
<name>A0A916T0Q7_9MICO</name>
<dbReference type="EMBL" id="BMHI01000002">
    <property type="protein sequence ID" value="GGB23348.1"/>
    <property type="molecule type" value="Genomic_DNA"/>
</dbReference>
<proteinExistence type="predicted"/>
<feature type="transmembrane region" description="Helical" evidence="1">
    <location>
        <begin position="173"/>
        <end position="197"/>
    </location>
</feature>
<evidence type="ECO:0000259" key="2">
    <source>
        <dbReference type="PROSITE" id="PS51201"/>
    </source>
</evidence>
<protein>
    <recommendedName>
        <fullName evidence="2">RCK N-terminal domain-containing protein</fullName>
    </recommendedName>
</protein>
<dbReference type="Pfam" id="PF02254">
    <property type="entry name" value="TrkA_N"/>
    <property type="match status" value="1"/>
</dbReference>
<dbReference type="Gene3D" id="3.40.50.720">
    <property type="entry name" value="NAD(P)-binding Rossmann-like Domain"/>
    <property type="match status" value="1"/>
</dbReference>
<dbReference type="Proteomes" id="UP000636793">
    <property type="component" value="Unassembled WGS sequence"/>
</dbReference>
<accession>A0A916T0Q7</accession>
<gene>
    <name evidence="3" type="ORF">GCM10011492_11520</name>
</gene>
<feature type="transmembrane region" description="Helical" evidence="1">
    <location>
        <begin position="228"/>
        <end position="252"/>
    </location>
</feature>
<dbReference type="SUPFAM" id="SSF51735">
    <property type="entry name" value="NAD(P)-binding Rossmann-fold domains"/>
    <property type="match status" value="1"/>
</dbReference>
<evidence type="ECO:0000313" key="4">
    <source>
        <dbReference type="Proteomes" id="UP000636793"/>
    </source>
</evidence>
<dbReference type="InterPro" id="IPR003148">
    <property type="entry name" value="RCK_N"/>
</dbReference>
<dbReference type="InterPro" id="IPR050721">
    <property type="entry name" value="Trk_Ktr_HKT_K-transport"/>
</dbReference>
<evidence type="ECO:0000256" key="1">
    <source>
        <dbReference type="SAM" id="Phobius"/>
    </source>
</evidence>
<keyword evidence="1" id="KW-1133">Transmembrane helix</keyword>
<reference evidence="3" key="2">
    <citation type="submission" date="2020-09" db="EMBL/GenBank/DDBJ databases">
        <authorList>
            <person name="Sun Q."/>
            <person name="Zhou Y."/>
        </authorList>
    </citation>
    <scope>NUCLEOTIDE SEQUENCE</scope>
    <source>
        <strain evidence="3">CGMCC 1.15085</strain>
    </source>
</reference>
<dbReference type="PANTHER" id="PTHR43833:SF11">
    <property type="entry name" value="VOLTAGE-GATED POTASSIUM CHANNEL KCH"/>
    <property type="match status" value="1"/>
</dbReference>
<organism evidence="3 4">
    <name type="scientific">Flexivirga endophytica</name>
    <dbReference type="NCBI Taxonomy" id="1849103"/>
    <lineage>
        <taxon>Bacteria</taxon>
        <taxon>Bacillati</taxon>
        <taxon>Actinomycetota</taxon>
        <taxon>Actinomycetes</taxon>
        <taxon>Micrococcales</taxon>
        <taxon>Dermacoccaceae</taxon>
        <taxon>Flexivirga</taxon>
    </lineage>
</organism>
<dbReference type="PANTHER" id="PTHR43833">
    <property type="entry name" value="POTASSIUM CHANNEL PROTEIN 2-RELATED-RELATED"/>
    <property type="match status" value="1"/>
</dbReference>
<keyword evidence="4" id="KW-1185">Reference proteome</keyword>